<evidence type="ECO:0000313" key="8">
    <source>
        <dbReference type="EMBL" id="CAF0989185.1"/>
    </source>
</evidence>
<dbReference type="PANTHER" id="PTHR24291">
    <property type="entry name" value="CYTOCHROME P450 FAMILY 4"/>
    <property type="match status" value="1"/>
</dbReference>
<dbReference type="EMBL" id="CAJNOU010000411">
    <property type="protein sequence ID" value="CAF0989185.1"/>
    <property type="molecule type" value="Genomic_DNA"/>
</dbReference>
<dbReference type="Proteomes" id="UP000663874">
    <property type="component" value="Unassembled WGS sequence"/>
</dbReference>
<dbReference type="GO" id="GO:0016705">
    <property type="term" value="F:oxidoreductase activity, acting on paired donors, with incorporation or reduction of molecular oxygen"/>
    <property type="evidence" value="ECO:0007669"/>
    <property type="project" value="InterPro"/>
</dbReference>
<evidence type="ECO:0000313" key="9">
    <source>
        <dbReference type="EMBL" id="CAF4029753.1"/>
    </source>
</evidence>
<evidence type="ECO:0000256" key="2">
    <source>
        <dbReference type="ARBA" id="ARBA00022617"/>
    </source>
</evidence>
<dbReference type="GO" id="GO:0005506">
    <property type="term" value="F:iron ion binding"/>
    <property type="evidence" value="ECO:0007669"/>
    <property type="project" value="InterPro"/>
</dbReference>
<evidence type="ECO:0000256" key="6">
    <source>
        <dbReference type="ARBA" id="ARBA00023033"/>
    </source>
</evidence>
<dbReference type="InterPro" id="IPR036396">
    <property type="entry name" value="Cyt_P450_sf"/>
</dbReference>
<proteinExistence type="inferred from homology"/>
<dbReference type="InterPro" id="IPR002403">
    <property type="entry name" value="Cyt_P450_E_grp-IV"/>
</dbReference>
<dbReference type="PANTHER" id="PTHR24291:SF50">
    <property type="entry name" value="BIFUNCTIONAL ALBAFLAVENONE MONOOXYGENASE_TERPENE SYNTHASE"/>
    <property type="match status" value="1"/>
</dbReference>
<evidence type="ECO:0000256" key="4">
    <source>
        <dbReference type="ARBA" id="ARBA00023002"/>
    </source>
</evidence>
<evidence type="ECO:0000256" key="3">
    <source>
        <dbReference type="ARBA" id="ARBA00022723"/>
    </source>
</evidence>
<comment type="caution">
    <text evidence="8">The sequence shown here is derived from an EMBL/GenBank/DDBJ whole genome shotgun (WGS) entry which is preliminary data.</text>
</comment>
<dbReference type="Proteomes" id="UP000663889">
    <property type="component" value="Unassembled WGS sequence"/>
</dbReference>
<dbReference type="GO" id="GO:0004497">
    <property type="term" value="F:monooxygenase activity"/>
    <property type="evidence" value="ECO:0007669"/>
    <property type="project" value="UniProtKB-KW"/>
</dbReference>
<protein>
    <recommendedName>
        <fullName evidence="11">Cytochrome P450</fullName>
    </recommendedName>
</protein>
<dbReference type="Pfam" id="PF00067">
    <property type="entry name" value="p450"/>
    <property type="match status" value="1"/>
</dbReference>
<keyword evidence="6" id="KW-0503">Monooxygenase</keyword>
<evidence type="ECO:0008006" key="11">
    <source>
        <dbReference type="Google" id="ProtNLM"/>
    </source>
</evidence>
<evidence type="ECO:0000256" key="7">
    <source>
        <dbReference type="PIRSR" id="PIRSR602403-1"/>
    </source>
</evidence>
<evidence type="ECO:0000256" key="5">
    <source>
        <dbReference type="ARBA" id="ARBA00023004"/>
    </source>
</evidence>
<evidence type="ECO:0000313" key="10">
    <source>
        <dbReference type="Proteomes" id="UP000663889"/>
    </source>
</evidence>
<comment type="similarity">
    <text evidence="1">Belongs to the cytochrome P450 family.</text>
</comment>
<reference evidence="8" key="1">
    <citation type="submission" date="2021-02" db="EMBL/GenBank/DDBJ databases">
        <authorList>
            <person name="Nowell W R."/>
        </authorList>
    </citation>
    <scope>NUCLEOTIDE SEQUENCE</scope>
</reference>
<evidence type="ECO:0000256" key="1">
    <source>
        <dbReference type="ARBA" id="ARBA00010617"/>
    </source>
</evidence>
<dbReference type="GO" id="GO:0020037">
    <property type="term" value="F:heme binding"/>
    <property type="evidence" value="ECO:0007669"/>
    <property type="project" value="InterPro"/>
</dbReference>
<dbReference type="InterPro" id="IPR001128">
    <property type="entry name" value="Cyt_P450"/>
</dbReference>
<accession>A0A814FYC9</accession>
<keyword evidence="5 7" id="KW-0408">Iron</keyword>
<keyword evidence="3 7" id="KW-0479">Metal-binding</keyword>
<dbReference type="InterPro" id="IPR050196">
    <property type="entry name" value="Cytochrome_P450_Monoox"/>
</dbReference>
<dbReference type="PRINTS" id="PR00465">
    <property type="entry name" value="EP450IV"/>
</dbReference>
<feature type="binding site" description="axial binding residue" evidence="7">
    <location>
        <position position="230"/>
    </location>
    <ligand>
        <name>heme</name>
        <dbReference type="ChEBI" id="CHEBI:30413"/>
    </ligand>
    <ligandPart>
        <name>Fe</name>
        <dbReference type="ChEBI" id="CHEBI:18248"/>
    </ligandPart>
</feature>
<organism evidence="8 10">
    <name type="scientific">Rotaria sordida</name>
    <dbReference type="NCBI Taxonomy" id="392033"/>
    <lineage>
        <taxon>Eukaryota</taxon>
        <taxon>Metazoa</taxon>
        <taxon>Spiralia</taxon>
        <taxon>Gnathifera</taxon>
        <taxon>Rotifera</taxon>
        <taxon>Eurotatoria</taxon>
        <taxon>Bdelloidea</taxon>
        <taxon>Philodinida</taxon>
        <taxon>Philodinidae</taxon>
        <taxon>Rotaria</taxon>
    </lineage>
</organism>
<dbReference type="SUPFAM" id="SSF48264">
    <property type="entry name" value="Cytochrome P450"/>
    <property type="match status" value="1"/>
</dbReference>
<comment type="cofactor">
    <cofactor evidence="7">
        <name>heme</name>
        <dbReference type="ChEBI" id="CHEBI:30413"/>
    </cofactor>
</comment>
<dbReference type="PRINTS" id="PR00385">
    <property type="entry name" value="P450"/>
</dbReference>
<dbReference type="AlphaFoldDB" id="A0A814FYC9"/>
<name>A0A814FYC9_9BILA</name>
<dbReference type="Gene3D" id="1.10.630.10">
    <property type="entry name" value="Cytochrome P450"/>
    <property type="match status" value="1"/>
</dbReference>
<keyword evidence="2 7" id="KW-0349">Heme</keyword>
<dbReference type="EMBL" id="CAJOBE010007209">
    <property type="protein sequence ID" value="CAF4029753.1"/>
    <property type="molecule type" value="Genomic_DNA"/>
</dbReference>
<gene>
    <name evidence="9" type="ORF">FNK824_LOCUS27579</name>
    <name evidence="8" type="ORF">SEV965_LOCUS10175</name>
</gene>
<keyword evidence="4" id="KW-0560">Oxidoreductase</keyword>
<sequence>MRMISQVPLLARLPFWRKQLLDENSRRVSNFVEQIIADRRKGRSASLCAGADLLDLLLSAVDDEGQPFSDQEVKDEALTFVVAGHETTANLMTWAMYVLMTNESVLRACREEVDQVLPNGMIPSYEHMNNLQVCEAILQETLRLYPPVPWFVRKCIREHTIGSDGHHQVRIPVGTTIAIMTYMLHRRADFWPRPLEFDYMRWMRNPMTGLKPKLTHPFCYLPFAAGSRNCIGQNFALLEAKVMLAMFVQRCNFSIEPGQTIVPQITITMRPKYGLKARVTKRS</sequence>